<dbReference type="PANTHER" id="PTHR39697">
    <property type="entry name" value="RICIN B LECTIN DOMAIN-CONTAINING PROTEIN-RELATED"/>
    <property type="match status" value="1"/>
</dbReference>
<comment type="caution">
    <text evidence="1">The sequence shown here is derived from an EMBL/GenBank/DDBJ whole genome shotgun (WGS) entry which is preliminary data.</text>
</comment>
<dbReference type="AlphaFoldDB" id="A0A1S9DS44"/>
<dbReference type="Pfam" id="PF02567">
    <property type="entry name" value="PhzC-PhzF"/>
    <property type="match status" value="1"/>
</dbReference>
<gene>
    <name evidence="1" type="ORF">OAory_01083210</name>
</gene>
<evidence type="ECO:0000313" key="1">
    <source>
        <dbReference type="EMBL" id="OOO11851.1"/>
    </source>
</evidence>
<dbReference type="SUPFAM" id="SSF54506">
    <property type="entry name" value="Diaminopimelate epimerase-like"/>
    <property type="match status" value="1"/>
</dbReference>
<dbReference type="PANTHER" id="PTHR39697:SF1">
    <property type="entry name" value="RICIN B LECTIN DOMAIN-CONTAINING PROTEIN"/>
    <property type="match status" value="1"/>
</dbReference>
<dbReference type="eggNOG" id="ENOG502T154">
    <property type="taxonomic scope" value="Eukaryota"/>
</dbReference>
<dbReference type="Proteomes" id="UP000190312">
    <property type="component" value="Unassembled WGS sequence"/>
</dbReference>
<accession>A0A1S9DS44</accession>
<name>A0A1S9DS44_ASPOZ</name>
<proteinExistence type="predicted"/>
<reference evidence="1 2" key="1">
    <citation type="submission" date="2016-10" db="EMBL/GenBank/DDBJ databases">
        <title>Genome sequencing of Aspergillus oryzae BCC7051.</title>
        <authorList>
            <person name="Thammarongtham C."/>
            <person name="Vorapreeda T."/>
            <person name="Nookaew I."/>
            <person name="Srisuk T."/>
            <person name="Land M."/>
            <person name="Jeennor S."/>
            <person name="Laoteng K."/>
        </authorList>
    </citation>
    <scope>NUCLEOTIDE SEQUENCE [LARGE SCALE GENOMIC DNA]</scope>
    <source>
        <strain evidence="1 2">BCC7051</strain>
    </source>
</reference>
<dbReference type="OrthoDB" id="75169at2759"/>
<organism evidence="1 2">
    <name type="scientific">Aspergillus oryzae</name>
    <name type="common">Yellow koji mold</name>
    <dbReference type="NCBI Taxonomy" id="5062"/>
    <lineage>
        <taxon>Eukaryota</taxon>
        <taxon>Fungi</taxon>
        <taxon>Dikarya</taxon>
        <taxon>Ascomycota</taxon>
        <taxon>Pezizomycotina</taxon>
        <taxon>Eurotiomycetes</taxon>
        <taxon>Eurotiomycetidae</taxon>
        <taxon>Eurotiales</taxon>
        <taxon>Aspergillaceae</taxon>
        <taxon>Aspergillus</taxon>
        <taxon>Aspergillus subgen. Circumdati</taxon>
    </lineage>
</organism>
<dbReference type="EMBL" id="MKZY01000003">
    <property type="protein sequence ID" value="OOO11851.1"/>
    <property type="molecule type" value="Genomic_DNA"/>
</dbReference>
<dbReference type="NCBIfam" id="TIGR00654">
    <property type="entry name" value="PhzF_family"/>
    <property type="match status" value="1"/>
</dbReference>
<dbReference type="Gene3D" id="3.10.310.10">
    <property type="entry name" value="Diaminopimelate Epimerase, Chain A, domain 1"/>
    <property type="match status" value="2"/>
</dbReference>
<dbReference type="VEuPathDB" id="FungiDB:AO090102000404"/>
<sequence>MPQTLRFVTLDVFTTQPYLGNPLGVVFLPNNPEEAITQDQKQLIAREFNYPETIFVHPHEKSDSTRKIDIFTTAEELPFAGHPTIGAVTWFLELSPDNDDRTNVQTLITKAGPFAMTRVPDSGTVAAKIAHNVHIHSSRFPLSELLRLHPSLRPYLSDDTGNKGFPVFSIVKGMSQVHVQLPSLEALAAAEGPVSGEVVPCHSVAQGGYLDAGWEGDGLIVIYFFVPGVHDEKTGKTVIRSRMFLRNFEDPATGSAASGLAAYLTLTRAGEESEAVFDYHIVQGVEMGRRSDIGVAVTLNAEDRGKVESVELRGTAVQVKSVTDTQDKFEMDTSTRSFESSSVAWDEDGYNTPTHDTLSHISNDEYSTPHNTGNIPEYINPDFDLPSYSSMSDNRVGVCPWKGGTYIIRDPETKLVIALEKGILGLYPEASEVASIYQFGCSSHWHCVENDHMWLGFYNTVSGTYIGHDNRKSNWRFQAKAERHDEWEWFCARQHPDGGHVLLVKHWGEFLPMRIGGEDNRELMVDAKREGGTVWEFIKVDLEK</sequence>
<protein>
    <submittedName>
        <fullName evidence="1">Phenazine biosynthesis PhzC/PhzF protein</fullName>
    </submittedName>
</protein>
<dbReference type="InterPro" id="IPR003719">
    <property type="entry name" value="Phenazine_PhzF-like"/>
</dbReference>
<evidence type="ECO:0000313" key="2">
    <source>
        <dbReference type="Proteomes" id="UP000190312"/>
    </source>
</evidence>
<dbReference type="VEuPathDB" id="FungiDB:AO090701000577"/>
<dbReference type="GO" id="GO:0003824">
    <property type="term" value="F:catalytic activity"/>
    <property type="evidence" value="ECO:0007669"/>
    <property type="project" value="InterPro"/>
</dbReference>